<dbReference type="Gene3D" id="1.10.10.10">
    <property type="entry name" value="Winged helix-like DNA-binding domain superfamily/Winged helix DNA-binding domain"/>
    <property type="match status" value="1"/>
</dbReference>
<evidence type="ECO:0000256" key="1">
    <source>
        <dbReference type="ARBA" id="ARBA00010641"/>
    </source>
</evidence>
<proteinExistence type="inferred from homology"/>
<dbReference type="Pfam" id="PF04542">
    <property type="entry name" value="Sigma70_r2"/>
    <property type="match status" value="1"/>
</dbReference>
<evidence type="ECO:0000259" key="7">
    <source>
        <dbReference type="Pfam" id="PF08281"/>
    </source>
</evidence>
<dbReference type="InterPro" id="IPR013325">
    <property type="entry name" value="RNA_pol_sigma_r2"/>
</dbReference>
<reference evidence="8 9" key="1">
    <citation type="submission" date="2017-11" db="EMBL/GenBank/DDBJ databases">
        <title>Genomic Encyclopedia of Archaeal and Bacterial Type Strains, Phase II (KMG-II): From Individual Species to Whole Genera.</title>
        <authorList>
            <person name="Goeker M."/>
        </authorList>
    </citation>
    <scope>NUCLEOTIDE SEQUENCE [LARGE SCALE GENOMIC DNA]</scope>
    <source>
        <strain evidence="8 9">DSM 22413</strain>
    </source>
</reference>
<dbReference type="InterPro" id="IPR036388">
    <property type="entry name" value="WH-like_DNA-bd_sf"/>
</dbReference>
<organism evidence="8 9">
    <name type="scientific">Luteimicrobium subarcticum</name>
    <dbReference type="NCBI Taxonomy" id="620910"/>
    <lineage>
        <taxon>Bacteria</taxon>
        <taxon>Bacillati</taxon>
        <taxon>Actinomycetota</taxon>
        <taxon>Actinomycetes</taxon>
        <taxon>Micrococcales</taxon>
        <taxon>Luteimicrobium</taxon>
    </lineage>
</organism>
<name>A0A2M8WR19_9MICO</name>
<comment type="similarity">
    <text evidence="1">Belongs to the sigma-70 factor family. ECF subfamily.</text>
</comment>
<dbReference type="EMBL" id="PGTZ01000008">
    <property type="protein sequence ID" value="PJI93377.1"/>
    <property type="molecule type" value="Genomic_DNA"/>
</dbReference>
<dbReference type="NCBIfam" id="TIGR02983">
    <property type="entry name" value="SigE-fam_strep"/>
    <property type="match status" value="1"/>
</dbReference>
<dbReference type="SUPFAM" id="SSF88659">
    <property type="entry name" value="Sigma3 and sigma4 domains of RNA polymerase sigma factors"/>
    <property type="match status" value="1"/>
</dbReference>
<evidence type="ECO:0000313" key="8">
    <source>
        <dbReference type="EMBL" id="PJI93377.1"/>
    </source>
</evidence>
<comment type="caution">
    <text evidence="8">The sequence shown here is derived from an EMBL/GenBank/DDBJ whole genome shotgun (WGS) entry which is preliminary data.</text>
</comment>
<dbReference type="Pfam" id="PF08281">
    <property type="entry name" value="Sigma70_r4_2"/>
    <property type="match status" value="1"/>
</dbReference>
<gene>
    <name evidence="8" type="ORF">CLV34_1946</name>
</gene>
<evidence type="ECO:0000256" key="3">
    <source>
        <dbReference type="ARBA" id="ARBA00023082"/>
    </source>
</evidence>
<dbReference type="PANTHER" id="PTHR43133:SF50">
    <property type="entry name" value="ECF RNA POLYMERASE SIGMA FACTOR SIGM"/>
    <property type="match status" value="1"/>
</dbReference>
<dbReference type="Proteomes" id="UP000231586">
    <property type="component" value="Unassembled WGS sequence"/>
</dbReference>
<dbReference type="InterPro" id="IPR013324">
    <property type="entry name" value="RNA_pol_sigma_r3/r4-like"/>
</dbReference>
<keyword evidence="4" id="KW-0238">DNA-binding</keyword>
<dbReference type="InterPro" id="IPR013249">
    <property type="entry name" value="RNA_pol_sigma70_r4_t2"/>
</dbReference>
<feature type="domain" description="RNA polymerase sigma-70 region 2" evidence="6">
    <location>
        <begin position="50"/>
        <end position="114"/>
    </location>
</feature>
<dbReference type="InterPro" id="IPR007627">
    <property type="entry name" value="RNA_pol_sigma70_r2"/>
</dbReference>
<dbReference type="GO" id="GO:0016987">
    <property type="term" value="F:sigma factor activity"/>
    <property type="evidence" value="ECO:0007669"/>
    <property type="project" value="UniProtKB-KW"/>
</dbReference>
<evidence type="ECO:0000313" key="9">
    <source>
        <dbReference type="Proteomes" id="UP000231586"/>
    </source>
</evidence>
<dbReference type="InterPro" id="IPR039425">
    <property type="entry name" value="RNA_pol_sigma-70-like"/>
</dbReference>
<keyword evidence="9" id="KW-1185">Reference proteome</keyword>
<keyword evidence="2" id="KW-0805">Transcription regulation</keyword>
<dbReference type="PANTHER" id="PTHR43133">
    <property type="entry name" value="RNA POLYMERASE ECF-TYPE SIGMA FACTO"/>
    <property type="match status" value="1"/>
</dbReference>
<dbReference type="RefSeq" id="WP_245859154.1">
    <property type="nucleotide sequence ID" value="NZ_PGTZ01000008.1"/>
</dbReference>
<evidence type="ECO:0000256" key="5">
    <source>
        <dbReference type="ARBA" id="ARBA00023163"/>
    </source>
</evidence>
<keyword evidence="3" id="KW-0731">Sigma factor</keyword>
<evidence type="ECO:0000256" key="2">
    <source>
        <dbReference type="ARBA" id="ARBA00023015"/>
    </source>
</evidence>
<dbReference type="GO" id="GO:0006352">
    <property type="term" value="P:DNA-templated transcription initiation"/>
    <property type="evidence" value="ECO:0007669"/>
    <property type="project" value="InterPro"/>
</dbReference>
<dbReference type="NCBIfam" id="TIGR02937">
    <property type="entry name" value="sigma70-ECF"/>
    <property type="match status" value="1"/>
</dbReference>
<dbReference type="InterPro" id="IPR014284">
    <property type="entry name" value="RNA_pol_sigma-70_dom"/>
</dbReference>
<feature type="domain" description="RNA polymerase sigma factor 70 region 4 type 2" evidence="7">
    <location>
        <begin position="139"/>
        <end position="191"/>
    </location>
</feature>
<sequence length="208" mass="23159">MSLLWTEPARDLPRPVPRTVRVHVVAAQEADDVRDSERPDRDAAFTDFVSTRAPELLRVAWFLCGDAHRAEELVQETLVRTYSSWGRASSGDVFAYARRVLVNLRTDTWRRRHRETLVAPAELPDVVRPDGSEATHDRDLLVRALGRLTERQRRVVLLRHLLGLTEAEVAVELGVSVGTVKSTASRGLAALRAALEPSALTPDDGTAR</sequence>
<dbReference type="SUPFAM" id="SSF88946">
    <property type="entry name" value="Sigma2 domain of RNA polymerase sigma factors"/>
    <property type="match status" value="1"/>
</dbReference>
<dbReference type="InterPro" id="IPR014325">
    <property type="entry name" value="RNA_pol_sigma-E_actinobac"/>
</dbReference>
<dbReference type="Gene3D" id="1.10.1740.10">
    <property type="match status" value="1"/>
</dbReference>
<evidence type="ECO:0000259" key="6">
    <source>
        <dbReference type="Pfam" id="PF04542"/>
    </source>
</evidence>
<keyword evidence="5" id="KW-0804">Transcription</keyword>
<protein>
    <submittedName>
        <fullName evidence="8">RNA polymerase sigma-70 factor (Sigma-E family)</fullName>
    </submittedName>
</protein>
<dbReference type="GO" id="GO:0003677">
    <property type="term" value="F:DNA binding"/>
    <property type="evidence" value="ECO:0007669"/>
    <property type="project" value="UniProtKB-KW"/>
</dbReference>
<accession>A0A2M8WR19</accession>
<evidence type="ECO:0000256" key="4">
    <source>
        <dbReference type="ARBA" id="ARBA00023125"/>
    </source>
</evidence>
<dbReference type="AlphaFoldDB" id="A0A2M8WR19"/>
<dbReference type="CDD" id="cd06171">
    <property type="entry name" value="Sigma70_r4"/>
    <property type="match status" value="1"/>
</dbReference>